<dbReference type="Pfam" id="PF09956">
    <property type="entry name" value="Phage_cement_2"/>
    <property type="match status" value="1"/>
</dbReference>
<dbReference type="Proteomes" id="UP000190341">
    <property type="component" value="Unassembled WGS sequence"/>
</dbReference>
<dbReference type="InterPro" id="IPR011231">
    <property type="entry name" value="Phage_VT1-Sakai_H0018"/>
</dbReference>
<gene>
    <name evidence="1" type="ORF">SAMN06296058_1256</name>
</gene>
<sequence length="125" mass="12006">MAKNYVSKGDVIPWTNSTGNAVVSGQVVALGHCIGVVLAAIAAGATGSVAVEGVFTVPKVSAAVFVQGEKLVFDVSANSGAGAFDDSAATPATGDITGGAVAWAAGSDGQTTATVKLTPGNAAKA</sequence>
<dbReference type="RefSeq" id="WP_079723571.1">
    <property type="nucleotide sequence ID" value="NZ_BMCL01000002.1"/>
</dbReference>
<dbReference type="EMBL" id="FUZV01000001">
    <property type="protein sequence ID" value="SKC57215.1"/>
    <property type="molecule type" value="Genomic_DNA"/>
</dbReference>
<evidence type="ECO:0000313" key="1">
    <source>
        <dbReference type="EMBL" id="SKC57215.1"/>
    </source>
</evidence>
<dbReference type="OrthoDB" id="8908564at2"/>
<reference evidence="1 2" key="1">
    <citation type="submission" date="2017-02" db="EMBL/GenBank/DDBJ databases">
        <authorList>
            <person name="Peterson S.W."/>
        </authorList>
    </citation>
    <scope>NUCLEOTIDE SEQUENCE [LARGE SCALE GENOMIC DNA]</scope>
    <source>
        <strain evidence="1 2">P15</strain>
    </source>
</reference>
<organism evidence="1 2">
    <name type="scientific">Pseudoxanthomonas indica</name>
    <dbReference type="NCBI Taxonomy" id="428993"/>
    <lineage>
        <taxon>Bacteria</taxon>
        <taxon>Pseudomonadati</taxon>
        <taxon>Pseudomonadota</taxon>
        <taxon>Gammaproteobacteria</taxon>
        <taxon>Lysobacterales</taxon>
        <taxon>Lysobacteraceae</taxon>
        <taxon>Pseudoxanthomonas</taxon>
    </lineage>
</organism>
<accession>A0A1T5K127</accession>
<keyword evidence="2" id="KW-1185">Reference proteome</keyword>
<evidence type="ECO:0000313" key="2">
    <source>
        <dbReference type="Proteomes" id="UP000190341"/>
    </source>
</evidence>
<dbReference type="STRING" id="428993.SAMN06296058_1256"/>
<dbReference type="AlphaFoldDB" id="A0A1T5K127"/>
<dbReference type="PIRSF" id="PIRSF030771">
    <property type="entry name" value="UCP030771"/>
    <property type="match status" value="1"/>
</dbReference>
<proteinExistence type="predicted"/>
<name>A0A1T5K127_9GAMM</name>
<protein>
    <submittedName>
        <fullName evidence="1">Predicted phage recombinase, RecA/RadA family</fullName>
    </submittedName>
</protein>